<dbReference type="AlphaFoldDB" id="A0A366HNR1"/>
<accession>A0A366HNR1</accession>
<name>A0A366HNR1_9BACT</name>
<gene>
    <name evidence="2" type="ORF">DES53_105270</name>
</gene>
<proteinExistence type="predicted"/>
<keyword evidence="1" id="KW-0812">Transmembrane</keyword>
<evidence type="ECO:0000313" key="2">
    <source>
        <dbReference type="EMBL" id="RBP43871.1"/>
    </source>
</evidence>
<organism evidence="2 3">
    <name type="scientific">Roseimicrobium gellanilyticum</name>
    <dbReference type="NCBI Taxonomy" id="748857"/>
    <lineage>
        <taxon>Bacteria</taxon>
        <taxon>Pseudomonadati</taxon>
        <taxon>Verrucomicrobiota</taxon>
        <taxon>Verrucomicrobiia</taxon>
        <taxon>Verrucomicrobiales</taxon>
        <taxon>Verrucomicrobiaceae</taxon>
        <taxon>Roseimicrobium</taxon>
    </lineage>
</organism>
<keyword evidence="1" id="KW-1133">Transmembrane helix</keyword>
<keyword evidence="1" id="KW-0472">Membrane</keyword>
<keyword evidence="3" id="KW-1185">Reference proteome</keyword>
<comment type="caution">
    <text evidence="2">The sequence shown here is derived from an EMBL/GenBank/DDBJ whole genome shotgun (WGS) entry which is preliminary data.</text>
</comment>
<dbReference type="RefSeq" id="WP_113959333.1">
    <property type="nucleotide sequence ID" value="NZ_QNRR01000005.1"/>
</dbReference>
<dbReference type="Proteomes" id="UP000253426">
    <property type="component" value="Unassembled WGS sequence"/>
</dbReference>
<feature type="transmembrane region" description="Helical" evidence="1">
    <location>
        <begin position="56"/>
        <end position="73"/>
    </location>
</feature>
<evidence type="ECO:0000256" key="1">
    <source>
        <dbReference type="SAM" id="Phobius"/>
    </source>
</evidence>
<evidence type="ECO:0000313" key="3">
    <source>
        <dbReference type="Proteomes" id="UP000253426"/>
    </source>
</evidence>
<dbReference type="EMBL" id="QNRR01000005">
    <property type="protein sequence ID" value="RBP43871.1"/>
    <property type="molecule type" value="Genomic_DNA"/>
</dbReference>
<feature type="transmembrane region" description="Helical" evidence="1">
    <location>
        <begin position="32"/>
        <end position="50"/>
    </location>
</feature>
<sequence>MIKEFQLLNRERFDAFWKAVQKGRIEARAWKLYLTATLILAAALFGLYWLKTWWPLDELVIASYFAYVIWVRNKTLSREEKRFLTCPNCDREFKSSDIEAIVTTSRCRKCGADILA</sequence>
<reference evidence="2 3" key="1">
    <citation type="submission" date="2018-06" db="EMBL/GenBank/DDBJ databases">
        <title>Genomic Encyclopedia of Type Strains, Phase IV (KMG-IV): sequencing the most valuable type-strain genomes for metagenomic binning, comparative biology and taxonomic classification.</title>
        <authorList>
            <person name="Goeker M."/>
        </authorList>
    </citation>
    <scope>NUCLEOTIDE SEQUENCE [LARGE SCALE GENOMIC DNA]</scope>
    <source>
        <strain evidence="2 3">DSM 25532</strain>
    </source>
</reference>
<protein>
    <submittedName>
        <fullName evidence="2">Uncharacterized protein</fullName>
    </submittedName>
</protein>